<proteinExistence type="predicted"/>
<gene>
    <name evidence="1" type="ORF">ASPFODRAFT_43114</name>
</gene>
<protein>
    <submittedName>
        <fullName evidence="1">Uncharacterized protein</fullName>
    </submittedName>
</protein>
<sequence length="58" mass="6704">MPLAFPMMLPLPPSGLAAMRIRKPESTPIWDQPGKASFQDRKMNVYLTSMVMHRLRMM</sequence>
<dbReference type="EMBL" id="KV878238">
    <property type="protein sequence ID" value="OJZ89825.1"/>
    <property type="molecule type" value="Genomic_DNA"/>
</dbReference>
<evidence type="ECO:0000313" key="1">
    <source>
        <dbReference type="EMBL" id="OJZ89825.1"/>
    </source>
</evidence>
<dbReference type="VEuPathDB" id="FungiDB:ASPFODRAFT_43114"/>
<dbReference type="Proteomes" id="UP000184063">
    <property type="component" value="Unassembled WGS sequence"/>
</dbReference>
<accession>A0A1M3TSX0</accession>
<name>A0A1M3TSX0_ASPLC</name>
<evidence type="ECO:0000313" key="2">
    <source>
        <dbReference type="Proteomes" id="UP000184063"/>
    </source>
</evidence>
<reference evidence="2" key="1">
    <citation type="journal article" date="2017" name="Genome Biol.">
        <title>Comparative genomics reveals high biological diversity and specific adaptations in the industrially and medically important fungal genus Aspergillus.</title>
        <authorList>
            <person name="de Vries R.P."/>
            <person name="Riley R."/>
            <person name="Wiebenga A."/>
            <person name="Aguilar-Osorio G."/>
            <person name="Amillis S."/>
            <person name="Uchima C.A."/>
            <person name="Anderluh G."/>
            <person name="Asadollahi M."/>
            <person name="Askin M."/>
            <person name="Barry K."/>
            <person name="Battaglia E."/>
            <person name="Bayram O."/>
            <person name="Benocci T."/>
            <person name="Braus-Stromeyer S.A."/>
            <person name="Caldana C."/>
            <person name="Canovas D."/>
            <person name="Cerqueira G.C."/>
            <person name="Chen F."/>
            <person name="Chen W."/>
            <person name="Choi C."/>
            <person name="Clum A."/>
            <person name="Dos Santos R.A."/>
            <person name="Damasio A.R."/>
            <person name="Diallinas G."/>
            <person name="Emri T."/>
            <person name="Fekete E."/>
            <person name="Flipphi M."/>
            <person name="Freyberg S."/>
            <person name="Gallo A."/>
            <person name="Gournas C."/>
            <person name="Habgood R."/>
            <person name="Hainaut M."/>
            <person name="Harispe M.L."/>
            <person name="Henrissat B."/>
            <person name="Hilden K.S."/>
            <person name="Hope R."/>
            <person name="Hossain A."/>
            <person name="Karabika E."/>
            <person name="Karaffa L."/>
            <person name="Karanyi Z."/>
            <person name="Krasevec N."/>
            <person name="Kuo A."/>
            <person name="Kusch H."/>
            <person name="LaButti K."/>
            <person name="Lagendijk E.L."/>
            <person name="Lapidus A."/>
            <person name="Levasseur A."/>
            <person name="Lindquist E."/>
            <person name="Lipzen A."/>
            <person name="Logrieco A.F."/>
            <person name="MacCabe A."/>
            <person name="Maekelae M.R."/>
            <person name="Malavazi I."/>
            <person name="Melin P."/>
            <person name="Meyer V."/>
            <person name="Mielnichuk N."/>
            <person name="Miskei M."/>
            <person name="Molnar A.P."/>
            <person name="Mule G."/>
            <person name="Ngan C.Y."/>
            <person name="Orejas M."/>
            <person name="Orosz E."/>
            <person name="Ouedraogo J.P."/>
            <person name="Overkamp K.M."/>
            <person name="Park H.-S."/>
            <person name="Perrone G."/>
            <person name="Piumi F."/>
            <person name="Punt P.J."/>
            <person name="Ram A.F."/>
            <person name="Ramon A."/>
            <person name="Rauscher S."/>
            <person name="Record E."/>
            <person name="Riano-Pachon D.M."/>
            <person name="Robert V."/>
            <person name="Roehrig J."/>
            <person name="Ruller R."/>
            <person name="Salamov A."/>
            <person name="Salih N.S."/>
            <person name="Samson R.A."/>
            <person name="Sandor E."/>
            <person name="Sanguinetti M."/>
            <person name="Schuetze T."/>
            <person name="Sepcic K."/>
            <person name="Shelest E."/>
            <person name="Sherlock G."/>
            <person name="Sophianopoulou V."/>
            <person name="Squina F.M."/>
            <person name="Sun H."/>
            <person name="Susca A."/>
            <person name="Todd R.B."/>
            <person name="Tsang A."/>
            <person name="Unkles S.E."/>
            <person name="van de Wiele N."/>
            <person name="van Rossen-Uffink D."/>
            <person name="Oliveira J.V."/>
            <person name="Vesth T.C."/>
            <person name="Visser J."/>
            <person name="Yu J.-H."/>
            <person name="Zhou M."/>
            <person name="Andersen M.R."/>
            <person name="Archer D.B."/>
            <person name="Baker S.E."/>
            <person name="Benoit I."/>
            <person name="Brakhage A.A."/>
            <person name="Braus G.H."/>
            <person name="Fischer R."/>
            <person name="Frisvad J.C."/>
            <person name="Goldman G.H."/>
            <person name="Houbraken J."/>
            <person name="Oakley B."/>
            <person name="Pocsi I."/>
            <person name="Scazzocchio C."/>
            <person name="Seiboth B."/>
            <person name="vanKuyk P.A."/>
            <person name="Wortman J."/>
            <person name="Dyer P.S."/>
            <person name="Grigoriev I.V."/>
        </authorList>
    </citation>
    <scope>NUCLEOTIDE SEQUENCE [LARGE SCALE GENOMIC DNA]</scope>
    <source>
        <strain evidence="2">CBS 106.47</strain>
    </source>
</reference>
<organism evidence="1 2">
    <name type="scientific">Aspergillus luchuensis (strain CBS 106.47)</name>
    <dbReference type="NCBI Taxonomy" id="1137211"/>
    <lineage>
        <taxon>Eukaryota</taxon>
        <taxon>Fungi</taxon>
        <taxon>Dikarya</taxon>
        <taxon>Ascomycota</taxon>
        <taxon>Pezizomycotina</taxon>
        <taxon>Eurotiomycetes</taxon>
        <taxon>Eurotiomycetidae</taxon>
        <taxon>Eurotiales</taxon>
        <taxon>Aspergillaceae</taxon>
        <taxon>Aspergillus</taxon>
        <taxon>Aspergillus subgen. Circumdati</taxon>
    </lineage>
</organism>
<dbReference type="AlphaFoldDB" id="A0A1M3TSX0"/>